<evidence type="ECO:0000313" key="10">
    <source>
        <dbReference type="Proteomes" id="UP000177894"/>
    </source>
</evidence>
<dbReference type="InterPro" id="IPR002481">
    <property type="entry name" value="FUR"/>
</dbReference>
<dbReference type="InterPro" id="IPR036390">
    <property type="entry name" value="WH_DNA-bd_sf"/>
</dbReference>
<dbReference type="AlphaFoldDB" id="A0AAC9WFC1"/>
<dbReference type="EMBL" id="CP020559">
    <property type="protein sequence ID" value="ARE86742.1"/>
    <property type="molecule type" value="Genomic_DNA"/>
</dbReference>
<feature type="binding site" evidence="7">
    <location>
        <position position="134"/>
    </location>
    <ligand>
        <name>Zn(2+)</name>
        <dbReference type="ChEBI" id="CHEBI:29105"/>
    </ligand>
</feature>
<dbReference type="Pfam" id="PF01475">
    <property type="entry name" value="FUR"/>
    <property type="match status" value="1"/>
</dbReference>
<proteinExistence type="inferred from homology"/>
<dbReference type="EMBL" id="CP017603">
    <property type="protein sequence ID" value="AOY76351.1"/>
    <property type="molecule type" value="Genomic_DNA"/>
</dbReference>
<sequence length="137" mass="15592">MDTLVKLLKDNNCKITPQRIAIYQAVKDSDEHPNAETIYKKLAPTYPTISLATVYKSLELFSGLGLIQVINIGENSFRYDSNTASHPHVVCTNCQKVEDLDNEFFKHLSKRVESLTNYQIMNQHLCFYGICPFCTPS</sequence>
<dbReference type="SUPFAM" id="SSF46785">
    <property type="entry name" value="Winged helix' DNA-binding domain"/>
    <property type="match status" value="1"/>
</dbReference>
<feature type="binding site" evidence="7">
    <location>
        <position position="94"/>
    </location>
    <ligand>
        <name>Zn(2+)</name>
        <dbReference type="ChEBI" id="CHEBI:29105"/>
    </ligand>
</feature>
<evidence type="ECO:0000256" key="3">
    <source>
        <dbReference type="ARBA" id="ARBA00022833"/>
    </source>
</evidence>
<dbReference type="KEGG" id="cfm:BJL90_10805"/>
<comment type="cofactor">
    <cofactor evidence="7">
        <name>Zn(2+)</name>
        <dbReference type="ChEBI" id="CHEBI:29105"/>
    </cofactor>
    <text evidence="7">Binds 1 zinc ion per subunit.</text>
</comment>
<keyword evidence="6" id="KW-0804">Transcription</keyword>
<evidence type="ECO:0000256" key="2">
    <source>
        <dbReference type="ARBA" id="ARBA00022491"/>
    </source>
</evidence>
<evidence type="ECO:0000256" key="5">
    <source>
        <dbReference type="ARBA" id="ARBA00023125"/>
    </source>
</evidence>
<evidence type="ECO:0000256" key="4">
    <source>
        <dbReference type="ARBA" id="ARBA00023015"/>
    </source>
</evidence>
<dbReference type="PANTHER" id="PTHR33202:SF8">
    <property type="entry name" value="PEROXIDE-RESPONSIVE REPRESSOR PERR"/>
    <property type="match status" value="1"/>
</dbReference>
<dbReference type="GO" id="GO:1900376">
    <property type="term" value="P:regulation of secondary metabolite biosynthetic process"/>
    <property type="evidence" value="ECO:0007669"/>
    <property type="project" value="TreeGrafter"/>
</dbReference>
<dbReference type="Proteomes" id="UP000177894">
    <property type="component" value="Chromosome"/>
</dbReference>
<dbReference type="PANTHER" id="PTHR33202">
    <property type="entry name" value="ZINC UPTAKE REGULATION PROTEIN"/>
    <property type="match status" value="1"/>
</dbReference>
<dbReference type="GO" id="GO:0000976">
    <property type="term" value="F:transcription cis-regulatory region binding"/>
    <property type="evidence" value="ECO:0007669"/>
    <property type="project" value="TreeGrafter"/>
</dbReference>
<dbReference type="Gene3D" id="3.30.1490.190">
    <property type="match status" value="1"/>
</dbReference>
<reference evidence="8 10" key="1">
    <citation type="submission" date="2016-10" db="EMBL/GenBank/DDBJ databases">
        <title>Complete Genome Sequence of Acetogen Clostridium formicoaceticum ATCC 27076.</title>
        <authorList>
            <person name="Bao T."/>
            <person name="Cheng C."/>
            <person name="Zhao J."/>
            <person name="Yang S.-T."/>
            <person name="Wang J."/>
            <person name="Wang M."/>
        </authorList>
    </citation>
    <scope>NUCLEOTIDE SEQUENCE [LARGE SCALE GENOMIC DNA]</scope>
    <source>
        <strain evidence="8 10">ATCC 27076</strain>
    </source>
</reference>
<keyword evidence="10" id="KW-1185">Reference proteome</keyword>
<keyword evidence="5" id="KW-0238">DNA-binding</keyword>
<feature type="binding site" evidence="7">
    <location>
        <position position="91"/>
    </location>
    <ligand>
        <name>Zn(2+)</name>
        <dbReference type="ChEBI" id="CHEBI:29105"/>
    </ligand>
</feature>
<dbReference type="Gene3D" id="1.10.10.10">
    <property type="entry name" value="Winged helix-like DNA-binding domain superfamily/Winged helix DNA-binding domain"/>
    <property type="match status" value="1"/>
</dbReference>
<gene>
    <name evidence="9" type="primary">perR</name>
    <name evidence="8" type="ORF">BJL90_10805</name>
    <name evidence="9" type="ORF">CLFO_10690</name>
</gene>
<dbReference type="RefSeq" id="WP_070967740.1">
    <property type="nucleotide sequence ID" value="NZ_CP017603.1"/>
</dbReference>
<dbReference type="InterPro" id="IPR043135">
    <property type="entry name" value="Fur_C"/>
</dbReference>
<dbReference type="GO" id="GO:0008270">
    <property type="term" value="F:zinc ion binding"/>
    <property type="evidence" value="ECO:0007669"/>
    <property type="project" value="TreeGrafter"/>
</dbReference>
<evidence type="ECO:0000313" key="8">
    <source>
        <dbReference type="EMBL" id="AOY76351.1"/>
    </source>
</evidence>
<keyword evidence="2" id="KW-0678">Repressor</keyword>
<dbReference type="Proteomes" id="UP000192478">
    <property type="component" value="Chromosome"/>
</dbReference>
<evidence type="ECO:0000256" key="1">
    <source>
        <dbReference type="ARBA" id="ARBA00007957"/>
    </source>
</evidence>
<keyword evidence="3 7" id="KW-0862">Zinc</keyword>
<organism evidence="9 11">
    <name type="scientific">Clostridium formicaceticum</name>
    <dbReference type="NCBI Taxonomy" id="1497"/>
    <lineage>
        <taxon>Bacteria</taxon>
        <taxon>Bacillati</taxon>
        <taxon>Bacillota</taxon>
        <taxon>Clostridia</taxon>
        <taxon>Eubacteriales</taxon>
        <taxon>Clostridiaceae</taxon>
        <taxon>Clostridium</taxon>
    </lineage>
</organism>
<accession>A0AAC9WFC1</accession>
<dbReference type="GO" id="GO:0003700">
    <property type="term" value="F:DNA-binding transcription factor activity"/>
    <property type="evidence" value="ECO:0007669"/>
    <property type="project" value="InterPro"/>
</dbReference>
<keyword evidence="4" id="KW-0805">Transcription regulation</keyword>
<evidence type="ECO:0000256" key="6">
    <source>
        <dbReference type="ARBA" id="ARBA00023163"/>
    </source>
</evidence>
<dbReference type="InterPro" id="IPR036388">
    <property type="entry name" value="WH-like_DNA-bd_sf"/>
</dbReference>
<comment type="similarity">
    <text evidence="1">Belongs to the Fur family.</text>
</comment>
<name>A0AAC9WFC1_9CLOT</name>
<dbReference type="GO" id="GO:0045892">
    <property type="term" value="P:negative regulation of DNA-templated transcription"/>
    <property type="evidence" value="ECO:0007669"/>
    <property type="project" value="TreeGrafter"/>
</dbReference>
<protein>
    <submittedName>
        <fullName evidence="9">Transcriptional regulator PerR</fullName>
    </submittedName>
    <submittedName>
        <fullName evidence="8">Transcriptional repressor</fullName>
    </submittedName>
</protein>
<evidence type="ECO:0000313" key="9">
    <source>
        <dbReference type="EMBL" id="ARE86742.1"/>
    </source>
</evidence>
<evidence type="ECO:0000256" key="7">
    <source>
        <dbReference type="PIRSR" id="PIRSR602481-1"/>
    </source>
</evidence>
<dbReference type="CDD" id="cd07153">
    <property type="entry name" value="Fur_like"/>
    <property type="match status" value="1"/>
</dbReference>
<keyword evidence="7" id="KW-0479">Metal-binding</keyword>
<evidence type="ECO:0000313" key="11">
    <source>
        <dbReference type="Proteomes" id="UP000192478"/>
    </source>
</evidence>
<reference evidence="9 11" key="2">
    <citation type="submission" date="2017-03" db="EMBL/GenBank/DDBJ databases">
        <title>Complete sequence of Clostridium formicaceticum DSM 92.</title>
        <authorList>
            <person name="Poehlein A."/>
            <person name="Karl M."/>
            <person name="Bengelsdorf F.R."/>
            <person name="Duerre P."/>
            <person name="Daniel R."/>
        </authorList>
    </citation>
    <scope>NUCLEOTIDE SEQUENCE [LARGE SCALE GENOMIC DNA]</scope>
    <source>
        <strain evidence="9 11">DSM 92</strain>
    </source>
</reference>
<feature type="binding site" evidence="7">
    <location>
        <position position="131"/>
    </location>
    <ligand>
        <name>Zn(2+)</name>
        <dbReference type="ChEBI" id="CHEBI:29105"/>
    </ligand>
</feature>